<dbReference type="PANTHER" id="PTHR22916">
    <property type="entry name" value="GLYCOSYLTRANSFERASE"/>
    <property type="match status" value="1"/>
</dbReference>
<dbReference type="EMBL" id="VDDC01000048">
    <property type="protein sequence ID" value="TNH37804.1"/>
    <property type="molecule type" value="Genomic_DNA"/>
</dbReference>
<evidence type="ECO:0000313" key="2">
    <source>
        <dbReference type="EMBL" id="TNH37804.1"/>
    </source>
</evidence>
<comment type="caution">
    <text evidence="2">The sequence shown here is derived from an EMBL/GenBank/DDBJ whole genome shotgun (WGS) entry which is preliminary data.</text>
</comment>
<dbReference type="Gene3D" id="3.90.550.10">
    <property type="entry name" value="Spore Coat Polysaccharide Biosynthesis Protein SpsA, Chain A"/>
    <property type="match status" value="1"/>
</dbReference>
<dbReference type="Proteomes" id="UP000304880">
    <property type="component" value="Unassembled WGS sequence"/>
</dbReference>
<dbReference type="InterPro" id="IPR029044">
    <property type="entry name" value="Nucleotide-diphossugar_trans"/>
</dbReference>
<evidence type="ECO:0000259" key="1">
    <source>
        <dbReference type="Pfam" id="PF00535"/>
    </source>
</evidence>
<proteinExistence type="predicted"/>
<dbReference type="Pfam" id="PF00535">
    <property type="entry name" value="Glycos_transf_2"/>
    <property type="match status" value="1"/>
</dbReference>
<feature type="domain" description="Glycosyltransferase 2-like" evidence="1">
    <location>
        <begin position="12"/>
        <end position="169"/>
    </location>
</feature>
<dbReference type="RefSeq" id="WP_139599575.1">
    <property type="nucleotide sequence ID" value="NZ_VDDC01000048.1"/>
</dbReference>
<organism evidence="2 3">
    <name type="scientific">Paracoccus haeundaensis</name>
    <dbReference type="NCBI Taxonomy" id="225362"/>
    <lineage>
        <taxon>Bacteria</taxon>
        <taxon>Pseudomonadati</taxon>
        <taxon>Pseudomonadota</taxon>
        <taxon>Alphaproteobacteria</taxon>
        <taxon>Rhodobacterales</taxon>
        <taxon>Paracoccaceae</taxon>
        <taxon>Paracoccus</taxon>
    </lineage>
</organism>
<dbReference type="CDD" id="cd00761">
    <property type="entry name" value="Glyco_tranf_GTA_type"/>
    <property type="match status" value="1"/>
</dbReference>
<keyword evidence="3" id="KW-1185">Reference proteome</keyword>
<keyword evidence="2" id="KW-0808">Transferase</keyword>
<gene>
    <name evidence="2" type="ORF">FHD67_18215</name>
</gene>
<dbReference type="InterPro" id="IPR001173">
    <property type="entry name" value="Glyco_trans_2-like"/>
</dbReference>
<evidence type="ECO:0000313" key="3">
    <source>
        <dbReference type="Proteomes" id="UP000304880"/>
    </source>
</evidence>
<protein>
    <submittedName>
        <fullName evidence="2">Glycosyltransferase family 2 protein</fullName>
    </submittedName>
</protein>
<dbReference type="GO" id="GO:0016758">
    <property type="term" value="F:hexosyltransferase activity"/>
    <property type="evidence" value="ECO:0007669"/>
    <property type="project" value="UniProtKB-ARBA"/>
</dbReference>
<dbReference type="SUPFAM" id="SSF53448">
    <property type="entry name" value="Nucleotide-diphospho-sugar transferases"/>
    <property type="match status" value="1"/>
</dbReference>
<accession>A0A5C4R264</accession>
<sequence>MKNFSNTDDLVSVIVPSYCHEEYLLDCLVSIHDQNYKNIELVVVDDVSTDSSYLQAETLLNTSFANRFCNVILLQNDFNMGAHASINRGICASNGSHIAIINSDDLYHPHRISMLMEALSENGSELGFSFVKVIFDSEKPMQLDPFFRLLAVRQSIALKNDISIGFSLLRSNQAISTGNLLFTRKLYDRAGPFLPLKYCHDWDFILQSLFYTEPVVVKQEHYSYRIHGTNSFSTLGYLAGTETEVVLRRLFRRGLMGKSPNPLFPCESNWPGYFELFIQECGYQNFLARERGDPGTGWRTITPTANVLEGDFSFSLYGQ</sequence>
<dbReference type="AlphaFoldDB" id="A0A5C4R264"/>
<dbReference type="PANTHER" id="PTHR22916:SF3">
    <property type="entry name" value="UDP-GLCNAC:BETAGAL BETA-1,3-N-ACETYLGLUCOSAMINYLTRANSFERASE-LIKE PROTEIN 1"/>
    <property type="match status" value="1"/>
</dbReference>
<reference evidence="2 3" key="1">
    <citation type="submission" date="2019-06" db="EMBL/GenBank/DDBJ databases">
        <authorList>
            <person name="Li J."/>
        </authorList>
    </citation>
    <scope>NUCLEOTIDE SEQUENCE [LARGE SCALE GENOMIC DNA]</scope>
    <source>
        <strain evidence="2 3">CGMCC 1.8012</strain>
    </source>
</reference>
<name>A0A5C4R264_9RHOB</name>